<sequence length="95" mass="10382">MMSLEPVIAPVLTPVTGEASQQGGSTITTAPTNEIWRPTAEWPISSAAVMIQSTSMQTPQLTVISISTTPPTVTTSVAYQSSHKHHRYTKWWENN</sequence>
<protein>
    <submittedName>
        <fullName evidence="2">Uncharacterized protein</fullName>
    </submittedName>
</protein>
<comment type="caution">
    <text evidence="2">The sequence shown here is derived from an EMBL/GenBank/DDBJ whole genome shotgun (WGS) entry which is preliminary data.</text>
</comment>
<feature type="region of interest" description="Disordered" evidence="1">
    <location>
        <begin position="15"/>
        <end position="34"/>
    </location>
</feature>
<dbReference type="AlphaFoldDB" id="A0AAU9LFU2"/>
<name>A0AAU9LFU2_9ASTR</name>
<accession>A0AAU9LFU2</accession>
<evidence type="ECO:0000256" key="1">
    <source>
        <dbReference type="SAM" id="MobiDB-lite"/>
    </source>
</evidence>
<evidence type="ECO:0000313" key="3">
    <source>
        <dbReference type="Proteomes" id="UP001157418"/>
    </source>
</evidence>
<feature type="compositionally biased region" description="Polar residues" evidence="1">
    <location>
        <begin position="18"/>
        <end position="32"/>
    </location>
</feature>
<gene>
    <name evidence="2" type="ORF">LVIROSA_LOCUS443</name>
</gene>
<dbReference type="EMBL" id="CAKMRJ010000001">
    <property type="protein sequence ID" value="CAH1412427.1"/>
    <property type="molecule type" value="Genomic_DNA"/>
</dbReference>
<keyword evidence="3" id="KW-1185">Reference proteome</keyword>
<organism evidence="2 3">
    <name type="scientific">Lactuca virosa</name>
    <dbReference type="NCBI Taxonomy" id="75947"/>
    <lineage>
        <taxon>Eukaryota</taxon>
        <taxon>Viridiplantae</taxon>
        <taxon>Streptophyta</taxon>
        <taxon>Embryophyta</taxon>
        <taxon>Tracheophyta</taxon>
        <taxon>Spermatophyta</taxon>
        <taxon>Magnoliopsida</taxon>
        <taxon>eudicotyledons</taxon>
        <taxon>Gunneridae</taxon>
        <taxon>Pentapetalae</taxon>
        <taxon>asterids</taxon>
        <taxon>campanulids</taxon>
        <taxon>Asterales</taxon>
        <taxon>Asteraceae</taxon>
        <taxon>Cichorioideae</taxon>
        <taxon>Cichorieae</taxon>
        <taxon>Lactucinae</taxon>
        <taxon>Lactuca</taxon>
    </lineage>
</organism>
<reference evidence="2 3" key="1">
    <citation type="submission" date="2022-01" db="EMBL/GenBank/DDBJ databases">
        <authorList>
            <person name="Xiong W."/>
            <person name="Schranz E."/>
        </authorList>
    </citation>
    <scope>NUCLEOTIDE SEQUENCE [LARGE SCALE GENOMIC DNA]</scope>
</reference>
<evidence type="ECO:0000313" key="2">
    <source>
        <dbReference type="EMBL" id="CAH1412427.1"/>
    </source>
</evidence>
<proteinExistence type="predicted"/>
<dbReference type="Proteomes" id="UP001157418">
    <property type="component" value="Unassembled WGS sequence"/>
</dbReference>